<evidence type="ECO:0000313" key="2">
    <source>
        <dbReference type="Proteomes" id="UP000269499"/>
    </source>
</evidence>
<protein>
    <submittedName>
        <fullName evidence="1">Uncharacterized protein</fullName>
    </submittedName>
</protein>
<comment type="caution">
    <text evidence="1">The sequence shown here is derived from an EMBL/GenBank/DDBJ whole genome shotgun (WGS) entry which is preliminary data.</text>
</comment>
<accession>A0A497F4W9</accession>
<proteinExistence type="predicted"/>
<gene>
    <name evidence="1" type="ORF">DRJ26_01710</name>
</gene>
<dbReference type="EMBL" id="QMRA01000020">
    <property type="protein sequence ID" value="RLE54615.1"/>
    <property type="molecule type" value="Genomic_DNA"/>
</dbReference>
<organism evidence="1 2">
    <name type="scientific">Thermoproteota archaeon</name>
    <dbReference type="NCBI Taxonomy" id="2056631"/>
    <lineage>
        <taxon>Archaea</taxon>
        <taxon>Thermoproteota</taxon>
    </lineage>
</organism>
<dbReference type="Proteomes" id="UP000269499">
    <property type="component" value="Unassembled WGS sequence"/>
</dbReference>
<sequence>MFAFSVAFHISNSTICFLGDVEEQSIAVRIIEQLCLSPGDPPNWEDSGAIAIGLAQQFKSTPYTLSKRKVIALSRMSINEVLSYLGVPCGRFKVQISLESLLTDFDELEFKIGFVNSENAFTTSRVVSIGGELFILRVSVERVYGG</sequence>
<dbReference type="AlphaFoldDB" id="A0A497F4W9"/>
<evidence type="ECO:0000313" key="1">
    <source>
        <dbReference type="EMBL" id="RLE54615.1"/>
    </source>
</evidence>
<reference evidence="1 2" key="1">
    <citation type="submission" date="2018-06" db="EMBL/GenBank/DDBJ databases">
        <title>Extensive metabolic versatility and redundancy in microbially diverse, dynamic hydrothermal sediments.</title>
        <authorList>
            <person name="Dombrowski N."/>
            <person name="Teske A."/>
            <person name="Baker B.J."/>
        </authorList>
    </citation>
    <scope>NUCLEOTIDE SEQUENCE [LARGE SCALE GENOMIC DNA]</scope>
    <source>
        <strain evidence="1">B20_G2</strain>
    </source>
</reference>
<name>A0A497F4W9_9CREN</name>